<evidence type="ECO:0000313" key="9">
    <source>
        <dbReference type="EMBL" id="MCD2426001.1"/>
    </source>
</evidence>
<keyword evidence="2 8" id="KW-0436">Ligase</keyword>
<comment type="catalytic activity">
    <reaction evidence="8">
        <text>L-glutamine + H2O = L-glutamate + NH4(+)</text>
        <dbReference type="Rhea" id="RHEA:15889"/>
        <dbReference type="ChEBI" id="CHEBI:15377"/>
        <dbReference type="ChEBI" id="CHEBI:28938"/>
        <dbReference type="ChEBI" id="CHEBI:29985"/>
        <dbReference type="ChEBI" id="CHEBI:58359"/>
        <dbReference type="EC" id="3.5.1.2"/>
    </reaction>
</comment>
<comment type="pathway">
    <text evidence="8">Purine metabolism; IMP biosynthesis via de novo pathway; 5-amino-1-(5-phospho-D-ribosyl)imidazole from N(2)-formyl-N(1)-(5-phospho-D-ribosyl)glycinamide: step 1/2.</text>
</comment>
<keyword evidence="3 8" id="KW-0547">Nucleotide-binding</keyword>
<evidence type="ECO:0000256" key="5">
    <source>
        <dbReference type="ARBA" id="ARBA00022801"/>
    </source>
</evidence>
<dbReference type="NCBIfam" id="TIGR01737">
    <property type="entry name" value="FGAM_synth_I"/>
    <property type="match status" value="1"/>
</dbReference>
<feature type="active site" evidence="8">
    <location>
        <position position="210"/>
    </location>
</feature>
<evidence type="ECO:0000256" key="4">
    <source>
        <dbReference type="ARBA" id="ARBA00022755"/>
    </source>
</evidence>
<keyword evidence="6 8" id="KW-0067">ATP-binding</keyword>
<reference evidence="9 10" key="1">
    <citation type="submission" date="2021-11" db="EMBL/GenBank/DDBJ databases">
        <title>Genomic of Niabella pedocola.</title>
        <authorList>
            <person name="Wu T."/>
        </authorList>
    </citation>
    <scope>NUCLEOTIDE SEQUENCE [LARGE SCALE GENOMIC DNA]</scope>
    <source>
        <strain evidence="9 10">JCM 31011</strain>
    </source>
</reference>
<dbReference type="CDD" id="cd01740">
    <property type="entry name" value="GATase1_FGAR_AT"/>
    <property type="match status" value="1"/>
</dbReference>
<evidence type="ECO:0000256" key="3">
    <source>
        <dbReference type="ARBA" id="ARBA00022741"/>
    </source>
</evidence>
<dbReference type="EC" id="3.5.1.2" evidence="8"/>
<dbReference type="Gene3D" id="3.40.50.880">
    <property type="match status" value="1"/>
</dbReference>
<dbReference type="NCBIfam" id="NF002957">
    <property type="entry name" value="PRK03619.1"/>
    <property type="match status" value="1"/>
</dbReference>
<comment type="function">
    <text evidence="8">Part of the phosphoribosylformylglycinamidine synthase complex involved in the purines biosynthetic pathway. Catalyzes the ATP-dependent conversion of formylglycinamide ribonucleotide (FGAR) and glutamine to yield formylglycinamidine ribonucleotide (FGAM) and glutamate. The FGAM synthase complex is composed of three subunits. PurQ produces an ammonia molecule by converting glutamine to glutamate. PurL transfers the ammonia molecule to FGAR to form FGAM in an ATP-dependent manner. PurS interacts with PurQ and PurL and is thought to assist in the transfer of the ammonia molecule from PurQ to PurL.</text>
</comment>
<dbReference type="EMBL" id="JAJNEC010000008">
    <property type="protein sequence ID" value="MCD2426001.1"/>
    <property type="molecule type" value="Genomic_DNA"/>
</dbReference>
<comment type="subcellular location">
    <subcellularLocation>
        <location evidence="8">Cytoplasm</location>
    </subcellularLocation>
</comment>
<evidence type="ECO:0000256" key="1">
    <source>
        <dbReference type="ARBA" id="ARBA00022490"/>
    </source>
</evidence>
<feature type="active site" description="Nucleophile" evidence="8">
    <location>
        <position position="89"/>
    </location>
</feature>
<sequence length="237" mass="26274">MKFGVVIFPGSNCDRDMLDALQYDLNQEVVPLWHKSEDISAFSTEDCIVLPGGFSYGDYLRCGAIARFSPVMKQVIEFANNGGKVYGVCNGFQILCESGLLPGALLRNERQQYICKNLFIKPDGFYKEQLKDDPERFQEVYKIPIAHGEGRFYANPQTLEELKANGQILFRYCDASGNETPESNPNGAIDNIAGISNAGRNVFGMMPHPERACSAVLGNEDGKKILTSLLMARQLVS</sequence>
<dbReference type="PANTHER" id="PTHR47552">
    <property type="entry name" value="PHOSPHORIBOSYLFORMYLGLYCINAMIDINE SYNTHASE SUBUNIT PURQ"/>
    <property type="match status" value="1"/>
</dbReference>
<feature type="active site" evidence="8">
    <location>
        <position position="208"/>
    </location>
</feature>
<keyword evidence="4 8" id="KW-0658">Purine biosynthesis</keyword>
<dbReference type="Pfam" id="PF13507">
    <property type="entry name" value="GATase_5"/>
    <property type="match status" value="1"/>
</dbReference>
<proteinExistence type="inferred from homology"/>
<dbReference type="RefSeq" id="WP_231008592.1">
    <property type="nucleotide sequence ID" value="NZ_JAJNEC010000008.1"/>
</dbReference>
<comment type="catalytic activity">
    <reaction evidence="8">
        <text>N(2)-formyl-N(1)-(5-phospho-beta-D-ribosyl)glycinamide + L-glutamine + ATP + H2O = 2-formamido-N(1)-(5-O-phospho-beta-D-ribosyl)acetamidine + L-glutamate + ADP + phosphate + H(+)</text>
        <dbReference type="Rhea" id="RHEA:17129"/>
        <dbReference type="ChEBI" id="CHEBI:15377"/>
        <dbReference type="ChEBI" id="CHEBI:15378"/>
        <dbReference type="ChEBI" id="CHEBI:29985"/>
        <dbReference type="ChEBI" id="CHEBI:30616"/>
        <dbReference type="ChEBI" id="CHEBI:43474"/>
        <dbReference type="ChEBI" id="CHEBI:58359"/>
        <dbReference type="ChEBI" id="CHEBI:147286"/>
        <dbReference type="ChEBI" id="CHEBI:147287"/>
        <dbReference type="ChEBI" id="CHEBI:456216"/>
        <dbReference type="EC" id="6.3.5.3"/>
    </reaction>
</comment>
<organism evidence="9 10">
    <name type="scientific">Niabella pedocola</name>
    <dbReference type="NCBI Taxonomy" id="1752077"/>
    <lineage>
        <taxon>Bacteria</taxon>
        <taxon>Pseudomonadati</taxon>
        <taxon>Bacteroidota</taxon>
        <taxon>Chitinophagia</taxon>
        <taxon>Chitinophagales</taxon>
        <taxon>Chitinophagaceae</taxon>
        <taxon>Niabella</taxon>
    </lineage>
</organism>
<keyword evidence="7 8" id="KW-0315">Glutamine amidotransferase</keyword>
<dbReference type="EC" id="6.3.5.3" evidence="8"/>
<keyword evidence="10" id="KW-1185">Reference proteome</keyword>
<dbReference type="HAMAP" id="MF_00421">
    <property type="entry name" value="PurQ"/>
    <property type="match status" value="1"/>
</dbReference>
<name>A0ABS8PY60_9BACT</name>
<keyword evidence="5 8" id="KW-0378">Hydrolase</keyword>
<evidence type="ECO:0000256" key="6">
    <source>
        <dbReference type="ARBA" id="ARBA00022840"/>
    </source>
</evidence>
<keyword evidence="1 8" id="KW-0963">Cytoplasm</keyword>
<dbReference type="InterPro" id="IPR029062">
    <property type="entry name" value="Class_I_gatase-like"/>
</dbReference>
<dbReference type="PROSITE" id="PS51273">
    <property type="entry name" value="GATASE_TYPE_1"/>
    <property type="match status" value="1"/>
</dbReference>
<dbReference type="InterPro" id="IPR010075">
    <property type="entry name" value="PRibForGlyAmidine_synth_PurQ"/>
</dbReference>
<evidence type="ECO:0000313" key="10">
    <source>
        <dbReference type="Proteomes" id="UP001199816"/>
    </source>
</evidence>
<comment type="subunit">
    <text evidence="8">Part of the FGAM synthase complex composed of 1 PurL, 1 PurQ and 2 PurS subunits.</text>
</comment>
<dbReference type="PIRSF" id="PIRSF001586">
    <property type="entry name" value="FGAM_synth_I"/>
    <property type="match status" value="1"/>
</dbReference>
<dbReference type="SUPFAM" id="SSF52317">
    <property type="entry name" value="Class I glutamine amidotransferase-like"/>
    <property type="match status" value="1"/>
</dbReference>
<comment type="caution">
    <text evidence="9">The sequence shown here is derived from an EMBL/GenBank/DDBJ whole genome shotgun (WGS) entry which is preliminary data.</text>
</comment>
<dbReference type="SMART" id="SM01211">
    <property type="entry name" value="GATase_5"/>
    <property type="match status" value="1"/>
</dbReference>
<dbReference type="PANTHER" id="PTHR47552:SF1">
    <property type="entry name" value="PHOSPHORIBOSYLFORMYLGLYCINAMIDINE SYNTHASE SUBUNIT PURQ"/>
    <property type="match status" value="1"/>
</dbReference>
<evidence type="ECO:0000256" key="7">
    <source>
        <dbReference type="ARBA" id="ARBA00022962"/>
    </source>
</evidence>
<evidence type="ECO:0000256" key="2">
    <source>
        <dbReference type="ARBA" id="ARBA00022598"/>
    </source>
</evidence>
<dbReference type="Proteomes" id="UP001199816">
    <property type="component" value="Unassembled WGS sequence"/>
</dbReference>
<accession>A0ABS8PY60</accession>
<protein>
    <recommendedName>
        <fullName evidence="8">Phosphoribosylformylglycinamidine synthase subunit PurQ</fullName>
        <shortName evidence="8">FGAM synthase</shortName>
        <ecNumber evidence="8">6.3.5.3</ecNumber>
    </recommendedName>
    <alternativeName>
        <fullName evidence="8">Formylglycinamide ribonucleotide amidotransferase subunit I</fullName>
        <shortName evidence="8">FGAR amidotransferase I</shortName>
        <shortName evidence="8">FGAR-AT I</shortName>
    </alternativeName>
    <alternativeName>
        <fullName evidence="8">Glutaminase PurQ</fullName>
        <ecNumber evidence="8">3.5.1.2</ecNumber>
    </alternativeName>
    <alternativeName>
        <fullName evidence="8">Phosphoribosylformylglycinamidine synthase subunit I</fullName>
    </alternativeName>
</protein>
<gene>
    <name evidence="8 9" type="primary">purQ</name>
    <name evidence="9" type="ORF">LQ567_24670</name>
</gene>
<evidence type="ECO:0000256" key="8">
    <source>
        <dbReference type="HAMAP-Rule" id="MF_00421"/>
    </source>
</evidence>